<name>A0A5B8VUJ9_9SPHI</name>
<evidence type="ECO:0000313" key="2">
    <source>
        <dbReference type="EMBL" id="QEC74811.1"/>
    </source>
</evidence>
<keyword evidence="3" id="KW-1185">Reference proteome</keyword>
<dbReference type="AlphaFoldDB" id="A0A5B8VUJ9"/>
<reference evidence="2 3" key="1">
    <citation type="journal article" date="2013" name="J. Microbiol.">
        <title>Mucilaginibacter ginsenosidivorax sp. nov., with ginsenoside converting activity isolated from sediment.</title>
        <authorList>
            <person name="Kim J.K."/>
            <person name="Choi T.E."/>
            <person name="Liu Q.M."/>
            <person name="Park H.Y."/>
            <person name="Yi T.H."/>
            <person name="Yoon M.H."/>
            <person name="Kim S.C."/>
            <person name="Im W.T."/>
        </authorList>
    </citation>
    <scope>NUCLEOTIDE SEQUENCE [LARGE SCALE GENOMIC DNA]</scope>
    <source>
        <strain evidence="2 3">KHI28</strain>
    </source>
</reference>
<proteinExistence type="predicted"/>
<feature type="transmembrane region" description="Helical" evidence="1">
    <location>
        <begin position="6"/>
        <end position="28"/>
    </location>
</feature>
<evidence type="ECO:0000256" key="1">
    <source>
        <dbReference type="SAM" id="Phobius"/>
    </source>
</evidence>
<dbReference type="Proteomes" id="UP000321362">
    <property type="component" value="Chromosome"/>
</dbReference>
<keyword evidence="1" id="KW-0812">Transmembrane</keyword>
<gene>
    <name evidence="2" type="ORF">FSB76_02200</name>
</gene>
<protein>
    <submittedName>
        <fullName evidence="2">Uncharacterized protein</fullName>
    </submittedName>
</protein>
<organism evidence="2 3">
    <name type="scientific">Mucilaginibacter ginsenosidivorax</name>
    <dbReference type="NCBI Taxonomy" id="862126"/>
    <lineage>
        <taxon>Bacteria</taxon>
        <taxon>Pseudomonadati</taxon>
        <taxon>Bacteroidota</taxon>
        <taxon>Sphingobacteriia</taxon>
        <taxon>Sphingobacteriales</taxon>
        <taxon>Sphingobacteriaceae</taxon>
        <taxon>Mucilaginibacter</taxon>
    </lineage>
</organism>
<keyword evidence="1" id="KW-0472">Membrane</keyword>
<accession>A0A5B8VUJ9</accession>
<dbReference type="OrthoDB" id="1453681at2"/>
<dbReference type="KEGG" id="mgk:FSB76_02200"/>
<sequence>MIEVKDYITIAGIAVSVIFSFCSLIVGLKNAKKTLFINSVTASRIKWMDTVRTSISEYCGLILHVGLTDIDDEKEERLIIEKIDRLRFSIKLQLNRFDSFDRKIIEKVDHLSIIIEDEDLEDEVLESELNQLVILTQDILKLEWEGIKQEVRKGNLAKREKLALYYKHHLPNAHND</sequence>
<dbReference type="EMBL" id="CP042437">
    <property type="protein sequence ID" value="QEC74811.1"/>
    <property type="molecule type" value="Genomic_DNA"/>
</dbReference>
<dbReference type="RefSeq" id="WP_147051970.1">
    <property type="nucleotide sequence ID" value="NZ_CP042437.1"/>
</dbReference>
<evidence type="ECO:0000313" key="3">
    <source>
        <dbReference type="Proteomes" id="UP000321362"/>
    </source>
</evidence>
<keyword evidence="1" id="KW-1133">Transmembrane helix</keyword>